<gene>
    <name evidence="4" type="ORF">DXF87_25950</name>
</gene>
<dbReference type="InterPro" id="IPR002941">
    <property type="entry name" value="DNA_methylase_N4/N6"/>
</dbReference>
<keyword evidence="1 4" id="KW-0489">Methyltransferase</keyword>
<protein>
    <submittedName>
        <fullName evidence="4">DNA methyltransferase</fullName>
    </submittedName>
</protein>
<dbReference type="Pfam" id="PF01555">
    <property type="entry name" value="N6_N4_Mtase"/>
    <property type="match status" value="1"/>
</dbReference>
<evidence type="ECO:0000256" key="1">
    <source>
        <dbReference type="ARBA" id="ARBA00022603"/>
    </source>
</evidence>
<accession>A0ABD7GPA0</accession>
<evidence type="ECO:0000256" key="2">
    <source>
        <dbReference type="ARBA" id="ARBA00022679"/>
    </source>
</evidence>
<feature type="non-terminal residue" evidence="4">
    <location>
        <position position="87"/>
    </location>
</feature>
<name>A0ABD7GPA0_9ENTR</name>
<organism evidence="4 5">
    <name type="scientific">Enterobacter roggenkampii</name>
    <dbReference type="NCBI Taxonomy" id="1812935"/>
    <lineage>
        <taxon>Bacteria</taxon>
        <taxon>Pseudomonadati</taxon>
        <taxon>Pseudomonadota</taxon>
        <taxon>Gammaproteobacteria</taxon>
        <taxon>Enterobacterales</taxon>
        <taxon>Enterobacteriaceae</taxon>
        <taxon>Enterobacter</taxon>
        <taxon>Enterobacter cloacae complex</taxon>
    </lineage>
</organism>
<proteinExistence type="predicted"/>
<comment type="caution">
    <text evidence="4">The sequence shown here is derived from an EMBL/GenBank/DDBJ whole genome shotgun (WGS) entry which is preliminary data.</text>
</comment>
<dbReference type="SUPFAM" id="SSF53335">
    <property type="entry name" value="S-adenosyl-L-methionine-dependent methyltransferases"/>
    <property type="match status" value="1"/>
</dbReference>
<dbReference type="RefSeq" id="WP_165852706.1">
    <property type="nucleotide sequence ID" value="NZ_QRBW01000295.1"/>
</dbReference>
<dbReference type="InterPro" id="IPR029063">
    <property type="entry name" value="SAM-dependent_MTases_sf"/>
</dbReference>
<evidence type="ECO:0000313" key="5">
    <source>
        <dbReference type="Proteomes" id="UP000255291"/>
    </source>
</evidence>
<reference evidence="4 5" key="1">
    <citation type="submission" date="2018-07" db="EMBL/GenBank/DDBJ databases">
        <title>The use of a cohorting ward and systematic surveillance cultures for the control of a Klebsiella pneumoniae carbapenemase (KPC)-producing Enterobacteriaceae outbreak.</title>
        <authorList>
            <person name="Doi Y."/>
        </authorList>
    </citation>
    <scope>NUCLEOTIDE SEQUENCE [LARGE SCALE GENOMIC DNA]</scope>
    <source>
        <strain evidence="4 5">1-RC-17-04017</strain>
    </source>
</reference>
<feature type="non-terminal residue" evidence="4">
    <location>
        <position position="1"/>
    </location>
</feature>
<dbReference type="GO" id="GO:0008168">
    <property type="term" value="F:methyltransferase activity"/>
    <property type="evidence" value="ECO:0007669"/>
    <property type="project" value="UniProtKB-KW"/>
</dbReference>
<dbReference type="EMBL" id="QRBW01000295">
    <property type="protein sequence ID" value="RDT52738.1"/>
    <property type="molecule type" value="Genomic_DNA"/>
</dbReference>
<evidence type="ECO:0000259" key="3">
    <source>
        <dbReference type="Pfam" id="PF01555"/>
    </source>
</evidence>
<dbReference type="Gene3D" id="3.40.50.150">
    <property type="entry name" value="Vaccinia Virus protein VP39"/>
    <property type="match status" value="1"/>
</dbReference>
<sequence length="87" mass="9826">LTSTNKKLNFVRKNDEDVVQYYVPPSDGKILSDNWMDISLSGNETIFDTEKNTDLLERIINWICRSSNDIVLDFFAGSGTTGHAVLK</sequence>
<evidence type="ECO:0000313" key="4">
    <source>
        <dbReference type="EMBL" id="RDT52738.1"/>
    </source>
</evidence>
<dbReference type="Proteomes" id="UP000255291">
    <property type="component" value="Unassembled WGS sequence"/>
</dbReference>
<feature type="domain" description="DNA methylase N-4/N-6" evidence="3">
    <location>
        <begin position="24"/>
        <end position="86"/>
    </location>
</feature>
<dbReference type="AlphaFoldDB" id="A0ABD7GPA0"/>
<dbReference type="GO" id="GO:0032259">
    <property type="term" value="P:methylation"/>
    <property type="evidence" value="ECO:0007669"/>
    <property type="project" value="UniProtKB-KW"/>
</dbReference>
<keyword evidence="2" id="KW-0808">Transferase</keyword>